<comment type="caution">
    <text evidence="2">The sequence shown here is derived from an EMBL/GenBank/DDBJ whole genome shotgun (WGS) entry which is preliminary data.</text>
</comment>
<dbReference type="EMBL" id="VTPC01090227">
    <property type="protein sequence ID" value="KAF2884081.1"/>
    <property type="molecule type" value="Genomic_DNA"/>
</dbReference>
<name>A0A8K0CF65_IGNLU</name>
<protein>
    <submittedName>
        <fullName evidence="2">Uncharacterized protein</fullName>
    </submittedName>
</protein>
<feature type="compositionally biased region" description="Basic and acidic residues" evidence="1">
    <location>
        <begin position="190"/>
        <end position="201"/>
    </location>
</feature>
<feature type="region of interest" description="Disordered" evidence="1">
    <location>
        <begin position="75"/>
        <end position="98"/>
    </location>
</feature>
<organism evidence="2 3">
    <name type="scientific">Ignelater luminosus</name>
    <name type="common">Cucubano</name>
    <name type="synonym">Pyrophorus luminosus</name>
    <dbReference type="NCBI Taxonomy" id="2038154"/>
    <lineage>
        <taxon>Eukaryota</taxon>
        <taxon>Metazoa</taxon>
        <taxon>Ecdysozoa</taxon>
        <taxon>Arthropoda</taxon>
        <taxon>Hexapoda</taxon>
        <taxon>Insecta</taxon>
        <taxon>Pterygota</taxon>
        <taxon>Neoptera</taxon>
        <taxon>Endopterygota</taxon>
        <taxon>Coleoptera</taxon>
        <taxon>Polyphaga</taxon>
        <taxon>Elateriformia</taxon>
        <taxon>Elateroidea</taxon>
        <taxon>Elateridae</taxon>
        <taxon>Agrypninae</taxon>
        <taxon>Pyrophorini</taxon>
        <taxon>Ignelater</taxon>
    </lineage>
</organism>
<gene>
    <name evidence="2" type="ORF">ILUMI_22100</name>
</gene>
<keyword evidence="3" id="KW-1185">Reference proteome</keyword>
<dbReference type="Proteomes" id="UP000801492">
    <property type="component" value="Unassembled WGS sequence"/>
</dbReference>
<proteinExistence type="predicted"/>
<dbReference type="OrthoDB" id="6623467at2759"/>
<sequence length="259" mass="29230">MSSTVINHAAAIKRLEALFDDVKLEPKAPTEICKVEAKHDAKCDVHGGKGNRRGSLGNVLHTPNFRESTGNLTYQRRDSRGNVGNGVGPRRESMPALNVQSNYYNRRRDSLGLPQMPPNKDIEHPSNFPSLLRKDPLVASMVTLRKDGYFNSGWNSRRDSLTGSTNSLKKDFLQVPTNRRNSRRFSNDSLDSRRNSWDPGRRGSCGSSGGWDDPILENERKIDYWYLSEHKVANWSVDKATTSQLVFPPKSCPTRWVES</sequence>
<evidence type="ECO:0000313" key="2">
    <source>
        <dbReference type="EMBL" id="KAF2884081.1"/>
    </source>
</evidence>
<evidence type="ECO:0000256" key="1">
    <source>
        <dbReference type="SAM" id="MobiDB-lite"/>
    </source>
</evidence>
<dbReference type="AlphaFoldDB" id="A0A8K0CF65"/>
<accession>A0A8K0CF65</accession>
<feature type="region of interest" description="Disordered" evidence="1">
    <location>
        <begin position="176"/>
        <end position="212"/>
    </location>
</feature>
<reference evidence="2" key="1">
    <citation type="submission" date="2019-08" db="EMBL/GenBank/DDBJ databases">
        <title>The genome of the North American firefly Photinus pyralis.</title>
        <authorList>
            <consortium name="Photinus pyralis genome working group"/>
            <person name="Fallon T.R."/>
            <person name="Sander Lower S.E."/>
            <person name="Weng J.-K."/>
        </authorList>
    </citation>
    <scope>NUCLEOTIDE SEQUENCE</scope>
    <source>
        <strain evidence="2">TRF0915ILg1</strain>
        <tissue evidence="2">Whole body</tissue>
    </source>
</reference>
<evidence type="ECO:0000313" key="3">
    <source>
        <dbReference type="Proteomes" id="UP000801492"/>
    </source>
</evidence>